<evidence type="ECO:0000313" key="3">
    <source>
        <dbReference type="Proteomes" id="UP000076154"/>
    </source>
</evidence>
<feature type="region of interest" description="Disordered" evidence="1">
    <location>
        <begin position="1419"/>
        <end position="1821"/>
    </location>
</feature>
<feature type="region of interest" description="Disordered" evidence="1">
    <location>
        <begin position="1875"/>
        <end position="1969"/>
    </location>
</feature>
<feature type="compositionally biased region" description="Polar residues" evidence="1">
    <location>
        <begin position="1759"/>
        <end position="1772"/>
    </location>
</feature>
<feature type="compositionally biased region" description="Polar residues" evidence="1">
    <location>
        <begin position="860"/>
        <end position="887"/>
    </location>
</feature>
<feature type="region of interest" description="Disordered" evidence="1">
    <location>
        <begin position="1"/>
        <end position="102"/>
    </location>
</feature>
<feature type="region of interest" description="Disordered" evidence="1">
    <location>
        <begin position="1294"/>
        <end position="1347"/>
    </location>
</feature>
<feature type="compositionally biased region" description="Basic and acidic residues" evidence="1">
    <location>
        <begin position="458"/>
        <end position="471"/>
    </location>
</feature>
<feature type="compositionally biased region" description="Pro residues" evidence="1">
    <location>
        <begin position="1108"/>
        <end position="1117"/>
    </location>
</feature>
<feature type="compositionally biased region" description="Polar residues" evidence="1">
    <location>
        <begin position="1096"/>
        <end position="1105"/>
    </location>
</feature>
<feature type="compositionally biased region" description="Polar residues" evidence="1">
    <location>
        <begin position="716"/>
        <end position="731"/>
    </location>
</feature>
<protein>
    <submittedName>
        <fullName evidence="2">Uncharacterized protein</fullName>
    </submittedName>
</protein>
<feature type="region of interest" description="Disordered" evidence="1">
    <location>
        <begin position="829"/>
        <end position="963"/>
    </location>
</feature>
<feature type="compositionally biased region" description="Basic and acidic residues" evidence="1">
    <location>
        <begin position="1609"/>
        <end position="1622"/>
    </location>
</feature>
<sequence length="1969" mass="216647">MKSFFQRIQDSHSGIRKPVSKDPPETYQVWPTATKTDKERSRNGPPISSRTQQTDYRPSGSRPGDKRSTKGSPLHTDPYHESRLASSGYNYATVPSTGRTHQTVGHSGTINMLASPPPPHYPTVTLRSQRKQYPETYDTPPQFLKNALAMPSPHSSVEKVSGQMDGARPSRHGRSRSDNVPFATATPAQMPELWIPPSQHASASHMEQTNRHYGRSTDRANNSREGETRREGARENGDRLRETGSRAREMGEERDRDKNRERRRDREKPKEMEQERNTERRKERDREGEREREKDRDREREREKERDGEREREREREQEKHREREREKDRDRKRERAKERAKEEEKRREREKGEERKYTYPDDTGGQEKDRDRHRDRDKVPGERQRDRHWADSTDAQPDRERGNERERKQARDKGSGREQEEVKDSERHHHRKRTHDPTNRLTHDRDRDRATGPYNHLDLRREPGREDPLSVERGPFVEAPKRQAVDTKADGANSSDRSPLKQEQPLSSHRRHRTEEGNGYADTSRKPRRESATAVVMMHTQQATTVPNSNENQASNATPHVMAAYLPAKDPSHKPSHNRAHLQADLIQPGLSGSETEGVKRKDHRLRNLATITKAEPSSRIPVVDAEDGPQSRGHRSKRSEYPIDAQVAEPKILSSRWPFTKELASNPPDRRPDPSSSDTLVESAERLKKRSMVANLVSAGQGPPDPSTHALFKPTTSKTIPYSNASQQEGQDRSAHASQLPQSHVASNSRSEVERTSHKNPRGSSQDSLLIQKSSALPAPSDSRYFQAGSLRDPSQAFPGSLPPSAEVPPVLLSTSLGSASYYHKSSEQVEAFANQPTRGRVSENAPTVQIHPPTVPITPSHQSQLPRTDPPVTQSNARSANFQRVESMDTRPYDSGTYGTSSLRPSEHAGPSLQTSSAPPMSSQTKQAQQATALHASRAKESLQDSGPPTLSAPTHDPSVPNLVAQFEARSQAQDSLHQRAVGMSILRPSTAMGSGHAERRVPVQVPTPLATGPAAFGYSVSSRAAWQAPTEANIHPGFSLPRPSTAMPSSSRRDINSVEPPALQVQRSLRDQHNPEDPMTSSAGELFATLSMPGSTSNSRAANPPYPVLPQPPLVHNNERQREDRQPLMPELSRAEVSARPPPLSYSVSATVPRSAILPPMAARPSLAPDARSESKPSLLDSSTANRSGEHTNLDARGPETHSKPVGFRVEEAISSVRLPSQVQGTSTLLHVSNETTHHNRASPPETRHQQGMSSSSCSVAYELSMPPASTIEHEPVHANQVNVQHSIPADKPSTAASAPHPYSTASIQKGDARPHITPKPSTVSGLSQPNPASSAQSLLTKDSGFLQATSRKPEDDRRPPHDYQSIIHHAKLAEVLSSPLPPTQNSYVPLPEGFRRTTPSEALLVPSSNTIYAPSSSAKLQVPSSRAQYTASSLHPQPSFSHISGPNSTETRFTGQTLSGPHQNSPSHGQSQPLDYSRISPSSLNSHPPSPASKNLTQKSSSQNLPSSTIPRPTDTSTPPHRQNHAPYPSVIAPAPNPASSRITEHQSSAVPTLQTQPVTLSQGMTSSRNYESGKTLQKVHSAVTPQPSSALPPQTSTSRSQPKTHDHPIQRTHRSDTPASRGTESAQNSGSSGPQIEVTPSVSVPHIQPASSKPTTRHQPPISIPPSNVATLVLPVSSRTQNNTPSRTNTPVHTSDRRHAPVLPHSLPTSARPPGAESQPPPRVSEKVNRVPSQDSILKTPSSLAPSMLKPTISRTSIPASVASQPESRKRGLFAMFRSKSNQPEARHAETAQKPTDRKESKSKPGPSKVAFEQDTKVVSSLASRVKVPPPIAVPIPAQPMPGRKSPNSKVFTPFRYLTSKRHRTMSAASLEAQDGTAPNTVVGSPTASMHSSQPPPPPTRDPYIATQEWRKKEAAEARARSGGKIRRQRPGVVFDVAEDPLEDQKRSRPPRSRTPSNGSHAN</sequence>
<feature type="compositionally biased region" description="Basic and acidic residues" evidence="1">
    <location>
        <begin position="1791"/>
        <end position="1809"/>
    </location>
</feature>
<feature type="compositionally biased region" description="Polar residues" evidence="1">
    <location>
        <begin position="915"/>
        <end position="926"/>
    </location>
</feature>
<dbReference type="InParanoid" id="A0A369JGJ8"/>
<feature type="compositionally biased region" description="Basic and acidic residues" evidence="1">
    <location>
        <begin position="1121"/>
        <end position="1130"/>
    </location>
</feature>
<feature type="compositionally biased region" description="Polar residues" evidence="1">
    <location>
        <begin position="1419"/>
        <end position="1479"/>
    </location>
</feature>
<feature type="compositionally biased region" description="Polar residues" evidence="1">
    <location>
        <begin position="1324"/>
        <end position="1347"/>
    </location>
</feature>
<dbReference type="OrthoDB" id="3058872at2759"/>
<feature type="compositionally biased region" description="Polar residues" evidence="1">
    <location>
        <begin position="1543"/>
        <end position="1581"/>
    </location>
</feature>
<feature type="compositionally biased region" description="Basic and acidic residues" evidence="1">
    <location>
        <begin position="1192"/>
        <end position="1207"/>
    </location>
</feature>
<comment type="caution">
    <text evidence="2">The sequence shown here is derived from an EMBL/GenBank/DDBJ whole genome shotgun (WGS) entry which is preliminary data.</text>
</comment>
<evidence type="ECO:0000256" key="1">
    <source>
        <dbReference type="SAM" id="MobiDB-lite"/>
    </source>
</evidence>
<feature type="region of interest" description="Disordered" evidence="1">
    <location>
        <begin position="1240"/>
        <end position="1262"/>
    </location>
</feature>
<feature type="compositionally biased region" description="Polar residues" evidence="1">
    <location>
        <begin position="1883"/>
        <end position="1899"/>
    </location>
</feature>
<feature type="compositionally biased region" description="Polar residues" evidence="1">
    <location>
        <begin position="764"/>
        <end position="777"/>
    </location>
</feature>
<feature type="compositionally biased region" description="Polar residues" evidence="1">
    <location>
        <begin position="84"/>
        <end position="102"/>
    </location>
</feature>
<gene>
    <name evidence="2" type="ORF">Hypma_011532</name>
</gene>
<feature type="compositionally biased region" description="Polar residues" evidence="1">
    <location>
        <begin position="1683"/>
        <end position="1699"/>
    </location>
</feature>
<feature type="region of interest" description="Disordered" evidence="1">
    <location>
        <begin position="567"/>
        <end position="813"/>
    </location>
</feature>
<dbReference type="EMBL" id="LUEZ02000055">
    <property type="protein sequence ID" value="RDB21299.1"/>
    <property type="molecule type" value="Genomic_DNA"/>
</dbReference>
<dbReference type="Proteomes" id="UP000076154">
    <property type="component" value="Unassembled WGS sequence"/>
</dbReference>
<feature type="region of interest" description="Disordered" evidence="1">
    <location>
        <begin position="1039"/>
        <end position="1065"/>
    </location>
</feature>
<accession>A0A369JGJ8</accession>
<feature type="compositionally biased region" description="Polar residues" evidence="1">
    <location>
        <begin position="1589"/>
        <end position="1607"/>
    </location>
</feature>
<feature type="compositionally biased region" description="Polar residues" evidence="1">
    <location>
        <begin position="1655"/>
        <end position="1664"/>
    </location>
</feature>
<feature type="compositionally biased region" description="Basic and acidic residues" evidence="1">
    <location>
        <begin position="436"/>
        <end position="451"/>
    </location>
</feature>
<feature type="compositionally biased region" description="Polar residues" evidence="1">
    <location>
        <begin position="1499"/>
        <end position="1526"/>
    </location>
</feature>
<keyword evidence="3" id="KW-1185">Reference proteome</keyword>
<name>A0A369JGJ8_HYPMA</name>
<feature type="region of interest" description="Disordered" evidence="1">
    <location>
        <begin position="199"/>
        <end position="534"/>
    </location>
</feature>
<feature type="compositionally biased region" description="Polar residues" evidence="1">
    <location>
        <begin position="947"/>
        <end position="956"/>
    </location>
</feature>
<proteinExistence type="predicted"/>
<feature type="compositionally biased region" description="Basic and acidic residues" evidence="1">
    <location>
        <begin position="480"/>
        <end position="490"/>
    </location>
</feature>
<feature type="compositionally biased region" description="Polar residues" evidence="1">
    <location>
        <begin position="1"/>
        <end position="12"/>
    </location>
</feature>
<feature type="compositionally biased region" description="Polar residues" evidence="1">
    <location>
        <begin position="738"/>
        <end position="752"/>
    </location>
</feature>
<feature type="compositionally biased region" description="Low complexity" evidence="1">
    <location>
        <begin position="927"/>
        <end position="936"/>
    </location>
</feature>
<organism evidence="2 3">
    <name type="scientific">Hypsizygus marmoreus</name>
    <name type="common">White beech mushroom</name>
    <name type="synonym">Agaricus marmoreus</name>
    <dbReference type="NCBI Taxonomy" id="39966"/>
    <lineage>
        <taxon>Eukaryota</taxon>
        <taxon>Fungi</taxon>
        <taxon>Dikarya</taxon>
        <taxon>Basidiomycota</taxon>
        <taxon>Agaricomycotina</taxon>
        <taxon>Agaricomycetes</taxon>
        <taxon>Agaricomycetidae</taxon>
        <taxon>Agaricales</taxon>
        <taxon>Tricholomatineae</taxon>
        <taxon>Lyophyllaceae</taxon>
        <taxon>Hypsizygus</taxon>
    </lineage>
</organism>
<reference evidence="2" key="1">
    <citation type="submission" date="2018-04" db="EMBL/GenBank/DDBJ databases">
        <title>Whole genome sequencing of Hypsizygus marmoreus.</title>
        <authorList>
            <person name="Choi I.-G."/>
            <person name="Min B."/>
            <person name="Kim J.-G."/>
            <person name="Kim S."/>
            <person name="Oh Y.-L."/>
            <person name="Kong W.-S."/>
            <person name="Park H."/>
            <person name="Jeong J."/>
            <person name="Song E.-S."/>
        </authorList>
    </citation>
    <scope>NUCLEOTIDE SEQUENCE [LARGE SCALE GENOMIC DNA]</scope>
    <source>
        <strain evidence="2">51987-8</strain>
    </source>
</reference>
<feature type="region of interest" description="Disordered" evidence="1">
    <location>
        <begin position="1093"/>
        <end position="1209"/>
    </location>
</feature>
<feature type="compositionally biased region" description="Polar residues" evidence="1">
    <location>
        <begin position="46"/>
        <end position="56"/>
    </location>
</feature>
<feature type="compositionally biased region" description="Polar residues" evidence="1">
    <location>
        <begin position="1623"/>
        <end position="1648"/>
    </location>
</feature>
<dbReference type="STRING" id="39966.A0A369JGJ8"/>
<feature type="compositionally biased region" description="Basic and acidic residues" evidence="1">
    <location>
        <begin position="215"/>
        <end position="428"/>
    </location>
</feature>
<feature type="region of interest" description="Disordered" evidence="1">
    <location>
        <begin position="151"/>
        <end position="182"/>
    </location>
</feature>
<evidence type="ECO:0000313" key="2">
    <source>
        <dbReference type="EMBL" id="RDB21299.1"/>
    </source>
</evidence>
<feature type="compositionally biased region" description="Polar residues" evidence="1">
    <location>
        <begin position="1737"/>
        <end position="1751"/>
    </location>
</feature>
<feature type="compositionally biased region" description="Basic and acidic residues" evidence="1">
    <location>
        <begin position="1915"/>
        <end position="1926"/>
    </location>
</feature>